<organism evidence="1 2">
    <name type="scientific">Trachymyrmex septentrionalis</name>
    <dbReference type="NCBI Taxonomy" id="34720"/>
    <lineage>
        <taxon>Eukaryota</taxon>
        <taxon>Metazoa</taxon>
        <taxon>Ecdysozoa</taxon>
        <taxon>Arthropoda</taxon>
        <taxon>Hexapoda</taxon>
        <taxon>Insecta</taxon>
        <taxon>Pterygota</taxon>
        <taxon>Neoptera</taxon>
        <taxon>Endopterygota</taxon>
        <taxon>Hymenoptera</taxon>
        <taxon>Apocrita</taxon>
        <taxon>Aculeata</taxon>
        <taxon>Formicoidea</taxon>
        <taxon>Formicidae</taxon>
        <taxon>Myrmicinae</taxon>
        <taxon>Trachymyrmex</taxon>
    </lineage>
</organism>
<proteinExistence type="predicted"/>
<sequence>MLLATSYGLNNSHTKTIHVGFQRTNEEIFKPVVKLSGHNADGIYFDADCWQQFQDTRNMELMNEYLSSDNRVKPNFVVLKNITISFTTSYGSKSILVAYKEEEEENSNGNLRKEEDAVDSTPSAKKQRTYVAAVVMQKTTFLGLRSIVKCVDARLKQLEYLSDNVNKCALYLIQEIELKLPKCFINQKILKLTLRGNCEDIERNVRTQINDLTFLDMFFNIIFLELTSLRYSEIFHIILSKRGSSA</sequence>
<keyword evidence="2" id="KW-1185">Reference proteome</keyword>
<protein>
    <submittedName>
        <fullName evidence="1">Uncharacterized protein</fullName>
    </submittedName>
</protein>
<reference evidence="1 2" key="1">
    <citation type="submission" date="2016-03" db="EMBL/GenBank/DDBJ databases">
        <title>Trachymyrmex septentrionalis WGS genome.</title>
        <authorList>
            <person name="Nygaard S."/>
            <person name="Hu H."/>
            <person name="Boomsma J."/>
            <person name="Zhang G."/>
        </authorList>
    </citation>
    <scope>NUCLEOTIDE SEQUENCE [LARGE SCALE GENOMIC DNA]</scope>
    <source>
        <strain evidence="1">Tsep2-gDNA-1</strain>
        <tissue evidence="1">Whole body</tissue>
    </source>
</reference>
<dbReference type="EMBL" id="KQ981645">
    <property type="protein sequence ID" value="KYN38663.1"/>
    <property type="molecule type" value="Genomic_DNA"/>
</dbReference>
<evidence type="ECO:0000313" key="1">
    <source>
        <dbReference type="EMBL" id="KYN38663.1"/>
    </source>
</evidence>
<name>A0A151JWV8_9HYME</name>
<accession>A0A151JWV8</accession>
<gene>
    <name evidence="1" type="ORF">ALC56_06943</name>
</gene>
<dbReference type="Proteomes" id="UP000078541">
    <property type="component" value="Unassembled WGS sequence"/>
</dbReference>
<evidence type="ECO:0000313" key="2">
    <source>
        <dbReference type="Proteomes" id="UP000078541"/>
    </source>
</evidence>
<dbReference type="AlphaFoldDB" id="A0A151JWV8"/>